<dbReference type="Pfam" id="PF13561">
    <property type="entry name" value="adh_short_C2"/>
    <property type="match status" value="1"/>
</dbReference>
<evidence type="ECO:0000256" key="19">
    <source>
        <dbReference type="ARBA" id="ARBA00049386"/>
    </source>
</evidence>
<keyword evidence="10" id="KW-0275">Fatty acid biosynthesis</keyword>
<evidence type="ECO:0000256" key="9">
    <source>
        <dbReference type="ARBA" id="ARBA00023140"/>
    </source>
</evidence>
<dbReference type="InterPro" id="IPR052388">
    <property type="entry name" value="Peroxisomal_t2-enoyl-CoA_red"/>
</dbReference>
<dbReference type="SUPFAM" id="SSF51735">
    <property type="entry name" value="NAD(P)-binding Rossmann-fold domains"/>
    <property type="match status" value="1"/>
</dbReference>
<evidence type="ECO:0000256" key="8">
    <source>
        <dbReference type="ARBA" id="ARBA00023098"/>
    </source>
</evidence>
<evidence type="ECO:0000256" key="13">
    <source>
        <dbReference type="ARBA" id="ARBA00038849"/>
    </source>
</evidence>
<comment type="pathway">
    <text evidence="2">Lipid metabolism.</text>
</comment>
<keyword evidence="4" id="KW-0597">Phosphoprotein</keyword>
<sequence length="304" mass="31691">MATANGHQAPSDDSFSPYRSDGKLYGFVCIVTGATQPVGRAVVAELAAHGAACVYACSTTPHEDFAELEQEVNKEFPNTKVIGYPLKLADEQDTLELIDNVLNSWGRLDVYVTSSGLLGPASITDTTPADVHNLFEANSMAPFFALKYASPAMLKTTPRGNYPNATPKSQGYGSIIVVSSIASSTGGCWGPAFTMASHAALGVVRAGVATLKGTGVRINCVSPGTIDIGIDLDKVDKRGLQHQLPPAGAQSREKQKEAIGLERAGNPMEVAKVVGFLASAFSSYVTGANMIVDGGGSVLSPLIV</sequence>
<dbReference type="PANTHER" id="PTHR24317:SF7">
    <property type="entry name" value="PEROXISOMAL TRANS-2-ENOYL-COA REDUCTASE"/>
    <property type="match status" value="1"/>
</dbReference>
<comment type="function">
    <text evidence="11">Participates in chain elongation of fatty acids. Catalyzes the reduction of trans-2-enoyl-CoAs of varying chain lengths from 6:1 to 16:1, having maximum activity with 10:1 CoA. Has no 2,4-dienoyl-CoA reductase activity.</text>
</comment>
<comment type="catalytic activity">
    <reaction evidence="18">
        <text>a (2E)-enoyl-CoA + NADPH + H(+) = a 2,3-saturated acyl-CoA + NADP(+)</text>
        <dbReference type="Rhea" id="RHEA:33763"/>
        <dbReference type="ChEBI" id="CHEBI:15378"/>
        <dbReference type="ChEBI" id="CHEBI:57783"/>
        <dbReference type="ChEBI" id="CHEBI:58349"/>
        <dbReference type="ChEBI" id="CHEBI:58856"/>
        <dbReference type="ChEBI" id="CHEBI:65111"/>
        <dbReference type="EC" id="1.3.1.38"/>
    </reaction>
    <physiologicalReaction direction="left-to-right" evidence="18">
        <dbReference type="Rhea" id="RHEA:33764"/>
    </physiologicalReaction>
</comment>
<gene>
    <name evidence="21" type="ORF">Slin15195_G011470</name>
</gene>
<comment type="catalytic activity">
    <reaction evidence="16">
        <text>(2E)-tetradecenoyl-CoA + NADPH + H(+) = tetradecanoyl-CoA + NADP(+)</text>
        <dbReference type="Rhea" id="RHEA:44968"/>
        <dbReference type="ChEBI" id="CHEBI:15378"/>
        <dbReference type="ChEBI" id="CHEBI:57385"/>
        <dbReference type="ChEBI" id="CHEBI:57783"/>
        <dbReference type="ChEBI" id="CHEBI:58349"/>
        <dbReference type="ChEBI" id="CHEBI:61405"/>
    </reaction>
    <physiologicalReaction direction="left-to-right" evidence="16">
        <dbReference type="Rhea" id="RHEA:44969"/>
    </physiologicalReaction>
</comment>
<dbReference type="EC" id="1.3.1.38" evidence="13"/>
<dbReference type="AlphaFoldDB" id="A0A9Q9AJ08"/>
<accession>A0A9Q9AJ08</accession>
<dbReference type="Proteomes" id="UP001056384">
    <property type="component" value="Chromosome 1"/>
</dbReference>
<dbReference type="GO" id="GO:0019166">
    <property type="term" value="F:trans-2-enoyl-CoA reductase (NADPH) activity"/>
    <property type="evidence" value="ECO:0007669"/>
    <property type="project" value="UniProtKB-EC"/>
</dbReference>
<evidence type="ECO:0000256" key="5">
    <source>
        <dbReference type="ARBA" id="ARBA00022832"/>
    </source>
</evidence>
<evidence type="ECO:0000256" key="11">
    <source>
        <dbReference type="ARBA" id="ARBA00037124"/>
    </source>
</evidence>
<evidence type="ECO:0000256" key="4">
    <source>
        <dbReference type="ARBA" id="ARBA00022553"/>
    </source>
</evidence>
<dbReference type="CDD" id="cd05233">
    <property type="entry name" value="SDR_c"/>
    <property type="match status" value="1"/>
</dbReference>
<evidence type="ECO:0000256" key="20">
    <source>
        <dbReference type="ARBA" id="ARBA00049559"/>
    </source>
</evidence>
<comment type="catalytic activity">
    <reaction evidence="17">
        <text>(2E)-hexenoyl-CoA + NADPH + H(+) = hexanoyl-CoA + NADP(+)</text>
        <dbReference type="Rhea" id="RHEA:44956"/>
        <dbReference type="ChEBI" id="CHEBI:15378"/>
        <dbReference type="ChEBI" id="CHEBI:57783"/>
        <dbReference type="ChEBI" id="CHEBI:58349"/>
        <dbReference type="ChEBI" id="CHEBI:62077"/>
        <dbReference type="ChEBI" id="CHEBI:62620"/>
    </reaction>
    <physiologicalReaction direction="left-to-right" evidence="17">
        <dbReference type="Rhea" id="RHEA:44957"/>
    </physiologicalReaction>
</comment>
<evidence type="ECO:0000256" key="3">
    <source>
        <dbReference type="ARBA" id="ARBA00022516"/>
    </source>
</evidence>
<comment type="catalytic activity">
    <reaction evidence="15">
        <text>(2E)-dodecenoyl-CoA + NADPH + H(+) = dodecanoyl-CoA + NADP(+)</text>
        <dbReference type="Rhea" id="RHEA:44964"/>
        <dbReference type="ChEBI" id="CHEBI:15378"/>
        <dbReference type="ChEBI" id="CHEBI:57330"/>
        <dbReference type="ChEBI" id="CHEBI:57375"/>
        <dbReference type="ChEBI" id="CHEBI:57783"/>
        <dbReference type="ChEBI" id="CHEBI:58349"/>
    </reaction>
    <physiologicalReaction direction="left-to-right" evidence="15">
        <dbReference type="Rhea" id="RHEA:44965"/>
    </physiologicalReaction>
</comment>
<keyword evidence="8" id="KW-0443">Lipid metabolism</keyword>
<dbReference type="InterPro" id="IPR002347">
    <property type="entry name" value="SDR_fam"/>
</dbReference>
<comment type="subunit">
    <text evidence="12">Interacts with PEX5, probably required to target it into peroxisomes.</text>
</comment>
<keyword evidence="7" id="KW-0560">Oxidoreductase</keyword>
<dbReference type="PRINTS" id="PR00081">
    <property type="entry name" value="GDHRDH"/>
</dbReference>
<dbReference type="OrthoDB" id="414540at2759"/>
<evidence type="ECO:0000256" key="6">
    <source>
        <dbReference type="ARBA" id="ARBA00022857"/>
    </source>
</evidence>
<evidence type="ECO:0000256" key="18">
    <source>
        <dbReference type="ARBA" id="ARBA00049251"/>
    </source>
</evidence>
<dbReference type="GO" id="GO:0033306">
    <property type="term" value="P:phytol metabolic process"/>
    <property type="evidence" value="ECO:0007669"/>
    <property type="project" value="TreeGrafter"/>
</dbReference>
<keyword evidence="6" id="KW-0521">NADP</keyword>
<organism evidence="21 22">
    <name type="scientific">Septoria linicola</name>
    <dbReference type="NCBI Taxonomy" id="215465"/>
    <lineage>
        <taxon>Eukaryota</taxon>
        <taxon>Fungi</taxon>
        <taxon>Dikarya</taxon>
        <taxon>Ascomycota</taxon>
        <taxon>Pezizomycotina</taxon>
        <taxon>Dothideomycetes</taxon>
        <taxon>Dothideomycetidae</taxon>
        <taxon>Mycosphaerellales</taxon>
        <taxon>Mycosphaerellaceae</taxon>
        <taxon>Septoria</taxon>
    </lineage>
</organism>
<evidence type="ECO:0000313" key="21">
    <source>
        <dbReference type="EMBL" id="USW47828.1"/>
    </source>
</evidence>
<dbReference type="EMBL" id="CP099418">
    <property type="protein sequence ID" value="USW47828.1"/>
    <property type="molecule type" value="Genomic_DNA"/>
</dbReference>
<keyword evidence="22" id="KW-1185">Reference proteome</keyword>
<evidence type="ECO:0000256" key="16">
    <source>
        <dbReference type="ARBA" id="ARBA00048686"/>
    </source>
</evidence>
<dbReference type="GO" id="GO:0005777">
    <property type="term" value="C:peroxisome"/>
    <property type="evidence" value="ECO:0007669"/>
    <property type="project" value="UniProtKB-SubCell"/>
</dbReference>
<comment type="catalytic activity">
    <reaction evidence="19">
        <text>(2E)-decenoyl-CoA + NADPH + H(+) = decanoyl-CoA + NADP(+)</text>
        <dbReference type="Rhea" id="RHEA:44960"/>
        <dbReference type="ChEBI" id="CHEBI:15378"/>
        <dbReference type="ChEBI" id="CHEBI:57783"/>
        <dbReference type="ChEBI" id="CHEBI:58349"/>
        <dbReference type="ChEBI" id="CHEBI:61406"/>
        <dbReference type="ChEBI" id="CHEBI:61430"/>
    </reaction>
    <physiologicalReaction direction="left-to-right" evidence="19">
        <dbReference type="Rhea" id="RHEA:44961"/>
    </physiologicalReaction>
</comment>
<evidence type="ECO:0000256" key="2">
    <source>
        <dbReference type="ARBA" id="ARBA00005189"/>
    </source>
</evidence>
<evidence type="ECO:0000256" key="14">
    <source>
        <dbReference type="ARBA" id="ARBA00041063"/>
    </source>
</evidence>
<dbReference type="Gene3D" id="3.40.50.720">
    <property type="entry name" value="NAD(P)-binding Rossmann-like Domain"/>
    <property type="match status" value="1"/>
</dbReference>
<evidence type="ECO:0000256" key="12">
    <source>
        <dbReference type="ARBA" id="ARBA00038622"/>
    </source>
</evidence>
<reference evidence="21" key="1">
    <citation type="submission" date="2022-06" db="EMBL/GenBank/DDBJ databases">
        <title>Complete genome sequences of two strains of the flax pathogen Septoria linicola.</title>
        <authorList>
            <person name="Lapalu N."/>
            <person name="Simon A."/>
            <person name="Demenou B."/>
            <person name="Paumier D."/>
            <person name="Guillot M.-P."/>
            <person name="Gout L."/>
            <person name="Valade R."/>
        </authorList>
    </citation>
    <scope>NUCLEOTIDE SEQUENCE</scope>
    <source>
        <strain evidence="21">SE15195</strain>
    </source>
</reference>
<evidence type="ECO:0000256" key="17">
    <source>
        <dbReference type="ARBA" id="ARBA00049108"/>
    </source>
</evidence>
<keyword evidence="9" id="KW-0576">Peroxisome</keyword>
<protein>
    <recommendedName>
        <fullName evidence="14">Peroxisomal trans-2-enoyl-CoA reductase</fullName>
        <ecNumber evidence="13">1.3.1.38</ecNumber>
    </recommendedName>
</protein>
<dbReference type="PANTHER" id="PTHR24317">
    <property type="entry name" value="PEROXISOMAL TRANS-2-ENOYL-COA REDUCTASE"/>
    <property type="match status" value="1"/>
</dbReference>
<dbReference type="InterPro" id="IPR036291">
    <property type="entry name" value="NAD(P)-bd_dom_sf"/>
</dbReference>
<evidence type="ECO:0000256" key="1">
    <source>
        <dbReference type="ARBA" id="ARBA00004275"/>
    </source>
</evidence>
<dbReference type="GO" id="GO:0006633">
    <property type="term" value="P:fatty acid biosynthetic process"/>
    <property type="evidence" value="ECO:0007669"/>
    <property type="project" value="UniProtKB-KW"/>
</dbReference>
<evidence type="ECO:0000256" key="7">
    <source>
        <dbReference type="ARBA" id="ARBA00023002"/>
    </source>
</evidence>
<evidence type="ECO:0000313" key="22">
    <source>
        <dbReference type="Proteomes" id="UP001056384"/>
    </source>
</evidence>
<keyword evidence="3" id="KW-0444">Lipid biosynthesis</keyword>
<evidence type="ECO:0000256" key="10">
    <source>
        <dbReference type="ARBA" id="ARBA00023160"/>
    </source>
</evidence>
<name>A0A9Q9AJ08_9PEZI</name>
<comment type="catalytic activity">
    <reaction evidence="20">
        <text>(2E)-octenoyl-CoA + NADPH + H(+) = octanoyl-CoA + NADP(+)</text>
        <dbReference type="Rhea" id="RHEA:44952"/>
        <dbReference type="ChEBI" id="CHEBI:15378"/>
        <dbReference type="ChEBI" id="CHEBI:57386"/>
        <dbReference type="ChEBI" id="CHEBI:57783"/>
        <dbReference type="ChEBI" id="CHEBI:58349"/>
        <dbReference type="ChEBI" id="CHEBI:62242"/>
    </reaction>
    <physiologicalReaction direction="left-to-right" evidence="20">
        <dbReference type="Rhea" id="RHEA:44953"/>
    </physiologicalReaction>
</comment>
<keyword evidence="5" id="KW-0276">Fatty acid metabolism</keyword>
<evidence type="ECO:0000256" key="15">
    <source>
        <dbReference type="ARBA" id="ARBA00047570"/>
    </source>
</evidence>
<proteinExistence type="predicted"/>
<comment type="subcellular location">
    <subcellularLocation>
        <location evidence="1">Peroxisome</location>
    </subcellularLocation>
</comment>